<proteinExistence type="predicted"/>
<name>A0AAN6PJ66_9PEZI</name>
<dbReference type="Pfam" id="PF14737">
    <property type="entry name" value="DUF4470"/>
    <property type="match status" value="1"/>
</dbReference>
<gene>
    <name evidence="2" type="ORF">C8A01DRAFT_34362</name>
</gene>
<evidence type="ECO:0000313" key="2">
    <source>
        <dbReference type="EMBL" id="KAK4041637.1"/>
    </source>
</evidence>
<reference evidence="3" key="1">
    <citation type="journal article" date="2023" name="Mol. Phylogenet. Evol.">
        <title>Genome-scale phylogeny and comparative genomics of the fungal order Sordariales.</title>
        <authorList>
            <person name="Hensen N."/>
            <person name="Bonometti L."/>
            <person name="Westerberg I."/>
            <person name="Brannstrom I.O."/>
            <person name="Guillou S."/>
            <person name="Cros-Aarteil S."/>
            <person name="Calhoun S."/>
            <person name="Haridas S."/>
            <person name="Kuo A."/>
            <person name="Mondo S."/>
            <person name="Pangilinan J."/>
            <person name="Riley R."/>
            <person name="LaButti K."/>
            <person name="Andreopoulos B."/>
            <person name="Lipzen A."/>
            <person name="Chen C."/>
            <person name="Yan M."/>
            <person name="Daum C."/>
            <person name="Ng V."/>
            <person name="Clum A."/>
            <person name="Steindorff A."/>
            <person name="Ohm R.A."/>
            <person name="Martin F."/>
            <person name="Silar P."/>
            <person name="Natvig D.O."/>
            <person name="Lalanne C."/>
            <person name="Gautier V."/>
            <person name="Ament-Velasquez S.L."/>
            <person name="Kruys A."/>
            <person name="Hutchinson M.I."/>
            <person name="Powell A.J."/>
            <person name="Barry K."/>
            <person name="Miller A.N."/>
            <person name="Grigoriev I.V."/>
            <person name="Debuchy R."/>
            <person name="Gladieux P."/>
            <person name="Hiltunen Thoren M."/>
            <person name="Johannesson H."/>
        </authorList>
    </citation>
    <scope>NUCLEOTIDE SEQUENCE [LARGE SCALE GENOMIC DNA]</scope>
    <source>
        <strain evidence="3">CBS 284.82</strain>
    </source>
</reference>
<dbReference type="Proteomes" id="UP001303115">
    <property type="component" value="Unassembled WGS sequence"/>
</dbReference>
<feature type="domain" description="DUF4470" evidence="1">
    <location>
        <begin position="15"/>
        <end position="102"/>
    </location>
</feature>
<evidence type="ECO:0000259" key="1">
    <source>
        <dbReference type="Pfam" id="PF14737"/>
    </source>
</evidence>
<comment type="caution">
    <text evidence="2">The sequence shown here is derived from an EMBL/GenBank/DDBJ whole genome shotgun (WGS) entry which is preliminary data.</text>
</comment>
<organism evidence="2 3">
    <name type="scientific">Parachaetomium inaequale</name>
    <dbReference type="NCBI Taxonomy" id="2588326"/>
    <lineage>
        <taxon>Eukaryota</taxon>
        <taxon>Fungi</taxon>
        <taxon>Dikarya</taxon>
        <taxon>Ascomycota</taxon>
        <taxon>Pezizomycotina</taxon>
        <taxon>Sordariomycetes</taxon>
        <taxon>Sordariomycetidae</taxon>
        <taxon>Sordariales</taxon>
        <taxon>Chaetomiaceae</taxon>
        <taxon>Parachaetomium</taxon>
    </lineage>
</organism>
<accession>A0AAN6PJ66</accession>
<dbReference type="AlphaFoldDB" id="A0AAN6PJ66"/>
<protein>
    <recommendedName>
        <fullName evidence="1">DUF4470 domain-containing protein</fullName>
    </recommendedName>
</protein>
<dbReference type="EMBL" id="MU854354">
    <property type="protein sequence ID" value="KAK4041637.1"/>
    <property type="molecule type" value="Genomic_DNA"/>
</dbReference>
<evidence type="ECO:0000313" key="3">
    <source>
        <dbReference type="Proteomes" id="UP001303115"/>
    </source>
</evidence>
<keyword evidence="3" id="KW-1185">Reference proteome</keyword>
<dbReference type="InterPro" id="IPR027974">
    <property type="entry name" value="DUF4470"/>
</dbReference>
<sequence>MLTPGYAILLMEFYPIGNMPAMCLTQGLPPEKKADILLLGCGDVQNILFTAHCDGPRQMDITCCDAESSIIARNILLLTLILGDQDRQRTSDNWNIHYHVFLNQACHDRLLAQTKKLQALSISLETWRGSEYANIYGKLIRFCDRGTLASVAEIWAFYVSAGTERQAWLKAAFGEAIDALKLMKGDIPFITLTGLRSATPAGPLAGVEVNELHDLFWRRGNLHFDSSARSQATLANPMFVSPDATVSFTTALTRRSRKPELADVVAAAQAEFSTWSSTLRGRAHKEMTLRFFVGDALLFCHTLQHRHATGSARTAFCYRSRHNTMDPLVLVEDDYCVTGTAPVSNVIDTTDLIDQLGALNLLAAASPLLAGDASSCLYTDTLVPLGTHSQQQPLDQVVGGHLATTSLLLGLFPIEYWTNTSPLSIGDEQWLGALIRQQQKGDLAHWTQLISRITWKRPPSHSEARLEPLHMEEGALASLLYQIYVDMFPDEHRARTVGNSTSRGALRHSLPLYTRLSFVALLRLLKGRVVTDWGRAMDDLLARIESNVTLMMGKYYLQELYLSMHLLDIHSVDTFKDFASLRAKMGIEAKCGPA</sequence>